<dbReference type="InterPro" id="IPR027477">
    <property type="entry name" value="Succ_DH/fumarate_Rdtase_cat_sf"/>
</dbReference>
<evidence type="ECO:0000259" key="5">
    <source>
        <dbReference type="Pfam" id="PF00890"/>
    </source>
</evidence>
<gene>
    <name evidence="6" type="ORF">HAQ05_05200</name>
</gene>
<dbReference type="Gene3D" id="3.50.50.60">
    <property type="entry name" value="FAD/NAD(P)-binding domain"/>
    <property type="match status" value="1"/>
</dbReference>
<keyword evidence="3" id="KW-0274">FAD</keyword>
<reference evidence="6 7" key="1">
    <citation type="journal article" date="2020" name="Insects">
        <title>Bacteria Belonging to Pseudomonas typographi sp. nov. from the Bark Beetle Ips typographus Have Genomic Potential to Aid in the Host Ecology.</title>
        <authorList>
            <person name="Peral-Aranega E."/>
            <person name="Saati-Santamaria Z."/>
            <person name="Kolarik M."/>
            <person name="Rivas R."/>
            <person name="Garcia-Fraile P."/>
        </authorList>
    </citation>
    <scope>NUCLEOTIDE SEQUENCE [LARGE SCALE GENOMIC DNA]</scope>
    <source>
        <strain evidence="6 7">CA3A</strain>
    </source>
</reference>
<keyword evidence="2" id="KW-0285">Flavoprotein</keyword>
<dbReference type="Pfam" id="PF00890">
    <property type="entry name" value="FAD_binding_2"/>
    <property type="match status" value="1"/>
</dbReference>
<evidence type="ECO:0000313" key="7">
    <source>
        <dbReference type="Proteomes" id="UP000805841"/>
    </source>
</evidence>
<dbReference type="InterPro" id="IPR050315">
    <property type="entry name" value="FAD-oxidoreductase_2"/>
</dbReference>
<dbReference type="SUPFAM" id="SSF56425">
    <property type="entry name" value="Succinate dehydrogenase/fumarate reductase flavoprotein, catalytic domain"/>
    <property type="match status" value="1"/>
</dbReference>
<dbReference type="SUPFAM" id="SSF51905">
    <property type="entry name" value="FAD/NAD(P)-binding domain"/>
    <property type="match status" value="1"/>
</dbReference>
<evidence type="ECO:0000256" key="2">
    <source>
        <dbReference type="ARBA" id="ARBA00022630"/>
    </source>
</evidence>
<organism evidence="6 7">
    <name type="scientific">Pseudomonas typographi</name>
    <dbReference type="NCBI Taxonomy" id="2715964"/>
    <lineage>
        <taxon>Bacteria</taxon>
        <taxon>Pseudomonadati</taxon>
        <taxon>Pseudomonadota</taxon>
        <taxon>Gammaproteobacteria</taxon>
        <taxon>Pseudomonadales</taxon>
        <taxon>Pseudomonadaceae</taxon>
        <taxon>Pseudomonas</taxon>
    </lineage>
</organism>
<evidence type="ECO:0000313" key="6">
    <source>
        <dbReference type="EMBL" id="MBD1598108.1"/>
    </source>
</evidence>
<evidence type="ECO:0000256" key="1">
    <source>
        <dbReference type="ARBA" id="ARBA00001974"/>
    </source>
</evidence>
<dbReference type="Gene3D" id="3.90.700.10">
    <property type="entry name" value="Succinate dehydrogenase/fumarate reductase flavoprotein, catalytic domain"/>
    <property type="match status" value="1"/>
</dbReference>
<dbReference type="InterPro" id="IPR003953">
    <property type="entry name" value="FAD-dep_OxRdtase_2_FAD-bd"/>
</dbReference>
<accession>A0ABR7YY16</accession>
<sequence>MNTYDLLVVGAGLSGLVAAVRAAELGARVVVFEAGEASKYPANSRYTGGVFHLAFEDIHAPAPQLREAIDAATGGYCPGTLADVLADQGAAAVAWLSEHGAVFGKGGEFPFMSSMLVPFSLREPGFHNHWPDKGADRLLDNLEQQLSNLGGTLLRGHRARRLLLEGGRFSGLQVQVGEAQKRFDGRAVLIADGGFQGNAELVRRYISPRPQDLCVRGAGTGMGDGLLMAEAIGAQLVGLDKFYGHVQCAEAVNDPSLWPYPILDIVASAGIVINAEGQRFCEEGLGGVAMANAIAALEQPLSSFVIMDQKIWEQVGRAYLLPPNPTLLERGAQLYSAPTLEELAAQLNIPGANLEQTVQACNLAVDQGRCDQLQPARSHSSTLLGSEMHKIDQPPYLAMRLSAGITYTMGGIAIDEHCRVLNMQGQTIPGVYAAGAATGGIEGGPRSGYVGGLAKALVFGLRAAQSVIDENAISVAAAEPLTS</sequence>
<dbReference type="PANTHER" id="PTHR43400:SF7">
    <property type="entry name" value="FAD-DEPENDENT OXIDOREDUCTASE 2 FAD BINDING DOMAIN-CONTAINING PROTEIN"/>
    <property type="match status" value="1"/>
</dbReference>
<proteinExistence type="predicted"/>
<dbReference type="RefSeq" id="WP_190418117.1">
    <property type="nucleotide sequence ID" value="NZ_JAAOCA010000005.1"/>
</dbReference>
<dbReference type="Proteomes" id="UP000805841">
    <property type="component" value="Unassembled WGS sequence"/>
</dbReference>
<protein>
    <submittedName>
        <fullName evidence="6">FAD-dependent oxidoreductase</fullName>
    </submittedName>
</protein>
<dbReference type="InterPro" id="IPR036188">
    <property type="entry name" value="FAD/NAD-bd_sf"/>
</dbReference>
<dbReference type="EMBL" id="JAAOCA010000005">
    <property type="protein sequence ID" value="MBD1598108.1"/>
    <property type="molecule type" value="Genomic_DNA"/>
</dbReference>
<feature type="domain" description="FAD-dependent oxidoreductase 2 FAD-binding" evidence="5">
    <location>
        <begin position="5"/>
        <end position="445"/>
    </location>
</feature>
<name>A0ABR7YY16_9PSED</name>
<dbReference type="PANTHER" id="PTHR43400">
    <property type="entry name" value="FUMARATE REDUCTASE"/>
    <property type="match status" value="1"/>
</dbReference>
<comment type="caution">
    <text evidence="6">The sequence shown here is derived from an EMBL/GenBank/DDBJ whole genome shotgun (WGS) entry which is preliminary data.</text>
</comment>
<dbReference type="PRINTS" id="PR00368">
    <property type="entry name" value="FADPNR"/>
</dbReference>
<evidence type="ECO:0000256" key="4">
    <source>
        <dbReference type="ARBA" id="ARBA00023002"/>
    </source>
</evidence>
<keyword evidence="7" id="KW-1185">Reference proteome</keyword>
<keyword evidence="4" id="KW-0560">Oxidoreductase</keyword>
<evidence type="ECO:0000256" key="3">
    <source>
        <dbReference type="ARBA" id="ARBA00022827"/>
    </source>
</evidence>
<comment type="cofactor">
    <cofactor evidence="1">
        <name>FAD</name>
        <dbReference type="ChEBI" id="CHEBI:57692"/>
    </cofactor>
</comment>